<dbReference type="CDD" id="cd07990">
    <property type="entry name" value="LPLAT_LCLAT1-like"/>
    <property type="match status" value="1"/>
</dbReference>
<dbReference type="EMBL" id="LT553932">
    <property type="protein sequence ID" value="SAM02638.1"/>
    <property type="molecule type" value="Genomic_DNA"/>
</dbReference>
<dbReference type="InParanoid" id="A0A168PMK8"/>
<name>A0A168PMK8_ABSGL</name>
<dbReference type="Proteomes" id="UP000078561">
    <property type="component" value="Unassembled WGS sequence"/>
</dbReference>
<dbReference type="PANTHER" id="PTHR10983:SF24">
    <property type="entry name" value="1-ACYLGLYCEROL-3-PHOSPHATE O-ACYLTRANSFERASE 3, ISOFORM E-RELATED"/>
    <property type="match status" value="1"/>
</dbReference>
<comment type="similarity">
    <text evidence="1">Belongs to the 1-acyl-sn-glycerol-3-phosphate acyltransferase family.</text>
</comment>
<dbReference type="PANTHER" id="PTHR10983">
    <property type="entry name" value="1-ACYLGLYCEROL-3-PHOSPHATE ACYLTRANSFERASE-RELATED"/>
    <property type="match status" value="1"/>
</dbReference>
<proteinExistence type="inferred from homology"/>
<dbReference type="Pfam" id="PF16076">
    <property type="entry name" value="Acyltransf_C"/>
    <property type="match status" value="1"/>
</dbReference>
<keyword evidence="3" id="KW-0012">Acyltransferase</keyword>
<organism evidence="5">
    <name type="scientific">Absidia glauca</name>
    <name type="common">Pin mould</name>
    <dbReference type="NCBI Taxonomy" id="4829"/>
    <lineage>
        <taxon>Eukaryota</taxon>
        <taxon>Fungi</taxon>
        <taxon>Fungi incertae sedis</taxon>
        <taxon>Mucoromycota</taxon>
        <taxon>Mucoromycotina</taxon>
        <taxon>Mucoromycetes</taxon>
        <taxon>Mucorales</taxon>
        <taxon>Cunninghamellaceae</taxon>
        <taxon>Absidia</taxon>
    </lineage>
</organism>
<dbReference type="GO" id="GO:0003841">
    <property type="term" value="F:1-acylglycerol-3-phosphate O-acyltransferase activity"/>
    <property type="evidence" value="ECO:0007669"/>
    <property type="project" value="TreeGrafter"/>
</dbReference>
<reference evidence="5" key="1">
    <citation type="submission" date="2016-04" db="EMBL/GenBank/DDBJ databases">
        <authorList>
            <person name="Evans L.H."/>
            <person name="Alamgir A."/>
            <person name="Owens N."/>
            <person name="Weber N.D."/>
            <person name="Virtaneva K."/>
            <person name="Barbian K."/>
            <person name="Babar A."/>
            <person name="Rosenke K."/>
        </authorList>
    </citation>
    <scope>NUCLEOTIDE SEQUENCE [LARGE SCALE GENOMIC DNA]</scope>
    <source>
        <strain evidence="5">CBS 101.48</strain>
    </source>
</reference>
<dbReference type="OMA" id="VANHVAW"/>
<dbReference type="Pfam" id="PF01553">
    <property type="entry name" value="Acyltransferase"/>
    <property type="match status" value="1"/>
</dbReference>
<dbReference type="InterPro" id="IPR002123">
    <property type="entry name" value="Plipid/glycerol_acylTrfase"/>
</dbReference>
<dbReference type="SUPFAM" id="SSF69593">
    <property type="entry name" value="Glycerol-3-phosphate (1)-acyltransferase"/>
    <property type="match status" value="1"/>
</dbReference>
<dbReference type="SMART" id="SM00563">
    <property type="entry name" value="PlsC"/>
    <property type="match status" value="1"/>
</dbReference>
<gene>
    <name evidence="5" type="primary">ABSGL_08441.1 scaffold 10128</name>
</gene>
<sequence>MTGLLQTVQIPSMLLAPFAPRLLVQINSYLIGVVWKVMQKRKKGHITFSGDDIPSNESALVISNHRSWTDFYMIHSLAIRRNMLPNCKYFVKDSIKWLPFFGWGMWELAPRPNEDQQNIRLDQKVEDASMDHQLRRRIKVYSRQGTAGKPNKTCQAFSKERGYAIMQNVLLPRTRGFTTCVKEFRDSHIKYIYDFTIAYYHNSETAGFNEAPDMIRVHVEDLSPEYEFHVNVKRYAISDLPMDDEGIAHWLRQRYVEKDLFLGQLRDKWTNGLDIEVREEAWGS</sequence>
<keyword evidence="6" id="KW-1185">Reference proteome</keyword>
<feature type="domain" description="Phospholipid/glycerol acyltransferase" evidence="4">
    <location>
        <begin position="59"/>
        <end position="178"/>
    </location>
</feature>
<dbReference type="AlphaFoldDB" id="A0A168PMK8"/>
<accession>A0A168PMK8</accession>
<evidence type="ECO:0000313" key="5">
    <source>
        <dbReference type="EMBL" id="SAM02638.1"/>
    </source>
</evidence>
<evidence type="ECO:0000259" key="4">
    <source>
        <dbReference type="SMART" id="SM00563"/>
    </source>
</evidence>
<dbReference type="STRING" id="4829.A0A168PMK8"/>
<keyword evidence="2" id="KW-0808">Transferase</keyword>
<protein>
    <recommendedName>
        <fullName evidence="4">Phospholipid/glycerol acyltransferase domain-containing protein</fullName>
    </recommendedName>
</protein>
<evidence type="ECO:0000256" key="1">
    <source>
        <dbReference type="ARBA" id="ARBA00008655"/>
    </source>
</evidence>
<evidence type="ECO:0000256" key="3">
    <source>
        <dbReference type="ARBA" id="ARBA00023315"/>
    </source>
</evidence>
<dbReference type="InterPro" id="IPR032098">
    <property type="entry name" value="Acyltransf_C"/>
</dbReference>
<evidence type="ECO:0000256" key="2">
    <source>
        <dbReference type="ARBA" id="ARBA00022679"/>
    </source>
</evidence>
<evidence type="ECO:0000313" key="6">
    <source>
        <dbReference type="Proteomes" id="UP000078561"/>
    </source>
</evidence>
<dbReference type="GO" id="GO:0012505">
    <property type="term" value="C:endomembrane system"/>
    <property type="evidence" value="ECO:0007669"/>
    <property type="project" value="TreeGrafter"/>
</dbReference>
<dbReference type="OrthoDB" id="189226at2759"/>